<gene>
    <name evidence="1" type="ORF">BC936DRAFT_142897</name>
</gene>
<sequence>MLLQAGEPRVPGEIVAMNIYFCLYLINFASYDCHGSKKEQFTYLNVYGFLYTCHDLVPVHLHCGGISSDGYVYIMESKTMKVSEGLYSFILGMLFCHLTMNHLHVAHGHQVTKLLKIDGDGGGNDATDYLLCTGHFNGVHMYKDGELVTIIETED</sequence>
<protein>
    <submittedName>
        <fullName evidence="1">Uncharacterized protein</fullName>
    </submittedName>
</protein>
<keyword evidence="2" id="KW-1185">Reference proteome</keyword>
<evidence type="ECO:0000313" key="1">
    <source>
        <dbReference type="EMBL" id="RUO95952.1"/>
    </source>
</evidence>
<organism evidence="1 2">
    <name type="scientific">Jimgerdemannia flammicorona</name>
    <dbReference type="NCBI Taxonomy" id="994334"/>
    <lineage>
        <taxon>Eukaryota</taxon>
        <taxon>Fungi</taxon>
        <taxon>Fungi incertae sedis</taxon>
        <taxon>Mucoromycota</taxon>
        <taxon>Mucoromycotina</taxon>
        <taxon>Endogonomycetes</taxon>
        <taxon>Endogonales</taxon>
        <taxon>Endogonaceae</taxon>
        <taxon>Jimgerdemannia</taxon>
    </lineage>
</organism>
<dbReference type="Proteomes" id="UP000268093">
    <property type="component" value="Unassembled WGS sequence"/>
</dbReference>
<name>A0A432ZZM6_9FUNG</name>
<dbReference type="EMBL" id="RBNI01024506">
    <property type="protein sequence ID" value="RUO95952.1"/>
    <property type="molecule type" value="Genomic_DNA"/>
</dbReference>
<dbReference type="AlphaFoldDB" id="A0A432ZZM6"/>
<comment type="caution">
    <text evidence="1">The sequence shown here is derived from an EMBL/GenBank/DDBJ whole genome shotgun (WGS) entry which is preliminary data.</text>
</comment>
<reference evidence="1 2" key="1">
    <citation type="journal article" date="2018" name="New Phytol.">
        <title>Phylogenomics of Endogonaceae and evolution of mycorrhizas within Mucoromycota.</title>
        <authorList>
            <person name="Chang Y."/>
            <person name="Desiro A."/>
            <person name="Na H."/>
            <person name="Sandor L."/>
            <person name="Lipzen A."/>
            <person name="Clum A."/>
            <person name="Barry K."/>
            <person name="Grigoriev I.V."/>
            <person name="Martin F.M."/>
            <person name="Stajich J.E."/>
            <person name="Smith M.E."/>
            <person name="Bonito G."/>
            <person name="Spatafora J.W."/>
        </authorList>
    </citation>
    <scope>NUCLEOTIDE SEQUENCE [LARGE SCALE GENOMIC DNA]</scope>
    <source>
        <strain evidence="1 2">GMNB39</strain>
    </source>
</reference>
<accession>A0A432ZZM6</accession>
<dbReference type="OrthoDB" id="2123049at2759"/>
<proteinExistence type="predicted"/>
<evidence type="ECO:0000313" key="2">
    <source>
        <dbReference type="Proteomes" id="UP000268093"/>
    </source>
</evidence>